<gene>
    <name evidence="1" type="ORF">EcWSU1_03021</name>
</gene>
<dbReference type="AlphaFoldDB" id="G8LJQ1"/>
<reference evidence="1 2" key="1">
    <citation type="journal article" date="2011" name="Stand. Genomic Sci.">
        <title>Complete genome of the onion pathogen Enterobacter cloacae EcWSU1.</title>
        <authorList>
            <person name="Humann J.L."/>
            <person name="Wildung M."/>
            <person name="Cheng C.H."/>
            <person name="Lee T."/>
            <person name="Stewart J.E."/>
            <person name="Drew J.C."/>
            <person name="Triplett E.W."/>
            <person name="Main D."/>
            <person name="Schroeder B.K."/>
        </authorList>
    </citation>
    <scope>NUCLEOTIDE SEQUENCE [LARGE SCALE GENOMIC DNA]</scope>
    <source>
        <strain evidence="1 2">EcWSU1</strain>
    </source>
</reference>
<accession>G8LJQ1</accession>
<dbReference type="KEGG" id="eec:EcWSU1_03021"/>
<organism evidence="1 2">
    <name type="scientific">Enterobacter ludwigii</name>
    <dbReference type="NCBI Taxonomy" id="299767"/>
    <lineage>
        <taxon>Bacteria</taxon>
        <taxon>Pseudomonadati</taxon>
        <taxon>Pseudomonadota</taxon>
        <taxon>Gammaproteobacteria</taxon>
        <taxon>Enterobacterales</taxon>
        <taxon>Enterobacteriaceae</taxon>
        <taxon>Enterobacter</taxon>
        <taxon>Enterobacter cloacae complex</taxon>
    </lineage>
</organism>
<dbReference type="HOGENOM" id="CLU_3389237_0_0_6"/>
<dbReference type="Proteomes" id="UP000007838">
    <property type="component" value="Chromosome"/>
</dbReference>
<name>G8LJQ1_9ENTR</name>
<evidence type="ECO:0000313" key="1">
    <source>
        <dbReference type="EMBL" id="AEW74449.1"/>
    </source>
</evidence>
<protein>
    <submittedName>
        <fullName evidence="1">Uncharacterized protein</fullName>
    </submittedName>
</protein>
<sequence length="32" mass="3585">MRYGGGNILILRIKIALYAKQKQPVTRILSGL</sequence>
<evidence type="ECO:0000313" key="2">
    <source>
        <dbReference type="Proteomes" id="UP000007838"/>
    </source>
</evidence>
<proteinExistence type="predicted"/>
<dbReference type="EMBL" id="CP002886">
    <property type="protein sequence ID" value="AEW74449.1"/>
    <property type="molecule type" value="Genomic_DNA"/>
</dbReference>